<accession>A0ABS6IND1</accession>
<evidence type="ECO:0000313" key="2">
    <source>
        <dbReference type="EMBL" id="MBU8875841.1"/>
    </source>
</evidence>
<dbReference type="EMBL" id="JAHOPB010000002">
    <property type="protein sequence ID" value="MBU8875841.1"/>
    <property type="molecule type" value="Genomic_DNA"/>
</dbReference>
<evidence type="ECO:0008006" key="4">
    <source>
        <dbReference type="Google" id="ProtNLM"/>
    </source>
</evidence>
<dbReference type="RefSeq" id="WP_216964196.1">
    <property type="nucleotide sequence ID" value="NZ_JAHOPB010000002.1"/>
</dbReference>
<evidence type="ECO:0000256" key="1">
    <source>
        <dbReference type="SAM" id="MobiDB-lite"/>
    </source>
</evidence>
<organism evidence="2 3">
    <name type="scientific">Reyranella humidisoli</name>
    <dbReference type="NCBI Taxonomy" id="2849149"/>
    <lineage>
        <taxon>Bacteria</taxon>
        <taxon>Pseudomonadati</taxon>
        <taxon>Pseudomonadota</taxon>
        <taxon>Alphaproteobacteria</taxon>
        <taxon>Hyphomicrobiales</taxon>
        <taxon>Reyranellaceae</taxon>
        <taxon>Reyranella</taxon>
    </lineage>
</organism>
<reference evidence="2 3" key="1">
    <citation type="submission" date="2021-06" db="EMBL/GenBank/DDBJ databases">
        <authorList>
            <person name="Lee D.H."/>
        </authorList>
    </citation>
    <scope>NUCLEOTIDE SEQUENCE [LARGE SCALE GENOMIC DNA]</scope>
    <source>
        <strain evidence="2 3">MMS21-HV4-11</strain>
    </source>
</reference>
<proteinExistence type="predicted"/>
<feature type="compositionally biased region" description="Basic and acidic residues" evidence="1">
    <location>
        <begin position="263"/>
        <end position="276"/>
    </location>
</feature>
<keyword evidence="3" id="KW-1185">Reference proteome</keyword>
<gene>
    <name evidence="2" type="ORF">KQ910_18860</name>
</gene>
<evidence type="ECO:0000313" key="3">
    <source>
        <dbReference type="Proteomes" id="UP000727907"/>
    </source>
</evidence>
<sequence length="322" mass="36645">MFSFVCHLDQGGRLDDLLTGEIVGNPQGPAFNFERFRGGPLFRVAGTLPDDHLFIGHTVCPGFENLASKPSWWRQTSFHVPGYDCLHEEESYRHTPVDLATYDFTPIKVPAMDRAAHRGRGAPIALVYRNPVDQAASYFRYCQAHVSPAYHTFRGRPVADMSFREYLFEAALTSYARQFVSYQDQAARYPGLVKLVPYECLIDRPIETLTTLLDHFSTTRRSWPMLPAAVRLARKEHMRAIEGRLGRSLDGTRNGRNSQSHMRPSDDAEREQPMDSGLRDEAISVLSDMGVDCRLFAWPAQRAPSIRLAYEDDQRPRKHASR</sequence>
<dbReference type="Proteomes" id="UP000727907">
    <property type="component" value="Unassembled WGS sequence"/>
</dbReference>
<feature type="region of interest" description="Disordered" evidence="1">
    <location>
        <begin position="243"/>
        <end position="276"/>
    </location>
</feature>
<comment type="caution">
    <text evidence="2">The sequence shown here is derived from an EMBL/GenBank/DDBJ whole genome shotgun (WGS) entry which is preliminary data.</text>
</comment>
<protein>
    <recommendedName>
        <fullName evidence="4">Sulfotransferase domain-containing protein</fullName>
    </recommendedName>
</protein>
<name>A0ABS6IND1_9HYPH</name>